<keyword evidence="2" id="KW-1185">Reference proteome</keyword>
<reference evidence="1" key="1">
    <citation type="journal article" date="2023" name="G3 (Bethesda)">
        <title>Whole genome assembly and annotation of the endangered Caribbean coral Acropora cervicornis.</title>
        <authorList>
            <person name="Selwyn J.D."/>
            <person name="Vollmer S.V."/>
        </authorList>
    </citation>
    <scope>NUCLEOTIDE SEQUENCE</scope>
    <source>
        <strain evidence="1">K2</strain>
    </source>
</reference>
<proteinExistence type="predicted"/>
<comment type="caution">
    <text evidence="1">The sequence shown here is derived from an EMBL/GenBank/DDBJ whole genome shotgun (WGS) entry which is preliminary data.</text>
</comment>
<evidence type="ECO:0000313" key="1">
    <source>
        <dbReference type="EMBL" id="KAK2564984.1"/>
    </source>
</evidence>
<accession>A0AAD9QPL5</accession>
<dbReference type="Proteomes" id="UP001249851">
    <property type="component" value="Unassembled WGS sequence"/>
</dbReference>
<gene>
    <name evidence="1" type="ORF">P5673_011695</name>
</gene>
<reference evidence="1" key="2">
    <citation type="journal article" date="2023" name="Science">
        <title>Genomic signatures of disease resistance in endangered staghorn corals.</title>
        <authorList>
            <person name="Vollmer S.V."/>
            <person name="Selwyn J.D."/>
            <person name="Despard B.A."/>
            <person name="Roesel C.L."/>
        </authorList>
    </citation>
    <scope>NUCLEOTIDE SEQUENCE</scope>
    <source>
        <strain evidence="1">K2</strain>
    </source>
</reference>
<sequence length="67" mass="7460">MQEGLSMKNTCRETSVSLCLFSRESEISTPLKASGVISQLVNTCRAQGHQGRDEEHIEAKECFVFVL</sequence>
<name>A0AAD9QPL5_ACRCE</name>
<evidence type="ECO:0000313" key="2">
    <source>
        <dbReference type="Proteomes" id="UP001249851"/>
    </source>
</evidence>
<dbReference type="AlphaFoldDB" id="A0AAD9QPL5"/>
<dbReference type="EMBL" id="JARQWQ010000021">
    <property type="protein sequence ID" value="KAK2564984.1"/>
    <property type="molecule type" value="Genomic_DNA"/>
</dbReference>
<protein>
    <submittedName>
        <fullName evidence="1">Uncharacterized protein</fullName>
    </submittedName>
</protein>
<organism evidence="1 2">
    <name type="scientific">Acropora cervicornis</name>
    <name type="common">Staghorn coral</name>
    <dbReference type="NCBI Taxonomy" id="6130"/>
    <lineage>
        <taxon>Eukaryota</taxon>
        <taxon>Metazoa</taxon>
        <taxon>Cnidaria</taxon>
        <taxon>Anthozoa</taxon>
        <taxon>Hexacorallia</taxon>
        <taxon>Scleractinia</taxon>
        <taxon>Astrocoeniina</taxon>
        <taxon>Acroporidae</taxon>
        <taxon>Acropora</taxon>
    </lineage>
</organism>